<evidence type="ECO:0000313" key="11">
    <source>
        <dbReference type="Proteomes" id="UP000326380"/>
    </source>
</evidence>
<dbReference type="InterPro" id="IPR036097">
    <property type="entry name" value="HisK_dim/P_sf"/>
</dbReference>
<keyword evidence="6" id="KW-0812">Transmembrane</keyword>
<dbReference type="InterPro" id="IPR003594">
    <property type="entry name" value="HATPase_dom"/>
</dbReference>
<keyword evidence="8" id="KW-1133">Transmembrane helix</keyword>
<dbReference type="InterPro" id="IPR036890">
    <property type="entry name" value="HATPase_C_sf"/>
</dbReference>
<name>A0A7L4ZZI1_9BACT</name>
<dbReference type="SUPFAM" id="SSF55874">
    <property type="entry name" value="ATPase domain of HSP90 chaperone/DNA topoisomerase II/histidine kinase"/>
    <property type="match status" value="1"/>
</dbReference>
<organism evidence="10 11">
    <name type="scientific">Hymenobacter busanensis</name>
    <dbReference type="NCBI Taxonomy" id="2607656"/>
    <lineage>
        <taxon>Bacteria</taxon>
        <taxon>Pseudomonadati</taxon>
        <taxon>Bacteroidota</taxon>
        <taxon>Cytophagia</taxon>
        <taxon>Cytophagales</taxon>
        <taxon>Hymenobacteraceae</taxon>
        <taxon>Hymenobacter</taxon>
    </lineage>
</organism>
<reference evidence="10 11" key="1">
    <citation type="submission" date="2019-09" db="EMBL/GenBank/DDBJ databases">
        <title>Genome sequence of Hymenobacter sp. M3.</title>
        <authorList>
            <person name="Srinivasan S."/>
        </authorList>
    </citation>
    <scope>NUCLEOTIDE SEQUENCE [LARGE SCALE GENOMIC DNA]</scope>
    <source>
        <strain evidence="10 11">M3</strain>
    </source>
</reference>
<dbReference type="Gene3D" id="1.10.287.130">
    <property type="match status" value="1"/>
</dbReference>
<sequence length="462" mass="49474">MAAVFRPLSLRRQLLLGFGGVLLLLTLLAGGYQYLRVRQLLLRADDNRLRARATNLLGRISLDPLPTLPLPDVAGEQMRVVLALPNRPAWELFRSPGFPMGHPAPAAEAPGVAIDGQRVLAVARPAAAPGVGANEALATGRLTLWLAHPAAPLNAELRRIRLALLLGLLGSAGLAAVLAAWLGGVALRPLRRISAQAQRIQNAAAIEPLPVPATGDEVQTLAETLNAMLTRLQAQAALQDNFLAAAAHELRTPLATLQLGLEVTGRDAQVPAAVRAVLAGHGAELRRLGRLVEDFLLVSRLRTTNALPLHWQEAALDELVLDVVDRVLPQFRAAARTLHLHLDDAMPDYRVRTDVDKLTTIVLNLLDNARKHAAPGAAVQVHLGSDAAGRPVLRIRNALLVPLGPNLARLTTPYYQADVWQEGAGLGLWISSRLAEALGLTLDFTEAEGELLVTLRFPLTAG</sequence>
<proteinExistence type="predicted"/>
<dbReference type="SUPFAM" id="SSF158472">
    <property type="entry name" value="HAMP domain-like"/>
    <property type="match status" value="1"/>
</dbReference>
<dbReference type="CDD" id="cd00082">
    <property type="entry name" value="HisKA"/>
    <property type="match status" value="1"/>
</dbReference>
<dbReference type="SMART" id="SM00387">
    <property type="entry name" value="HATPase_c"/>
    <property type="match status" value="1"/>
</dbReference>
<dbReference type="SUPFAM" id="SSF47384">
    <property type="entry name" value="Homodimeric domain of signal transducing histidine kinase"/>
    <property type="match status" value="1"/>
</dbReference>
<dbReference type="SMART" id="SM00388">
    <property type="entry name" value="HisKA"/>
    <property type="match status" value="1"/>
</dbReference>
<dbReference type="PROSITE" id="PS50885">
    <property type="entry name" value="HAMP"/>
    <property type="match status" value="1"/>
</dbReference>
<evidence type="ECO:0000256" key="3">
    <source>
        <dbReference type="ARBA" id="ARBA00012438"/>
    </source>
</evidence>
<evidence type="ECO:0000256" key="2">
    <source>
        <dbReference type="ARBA" id="ARBA00004370"/>
    </source>
</evidence>
<dbReference type="GO" id="GO:0000155">
    <property type="term" value="F:phosphorelay sensor kinase activity"/>
    <property type="evidence" value="ECO:0007669"/>
    <property type="project" value="InterPro"/>
</dbReference>
<evidence type="ECO:0000256" key="5">
    <source>
        <dbReference type="ARBA" id="ARBA00022679"/>
    </source>
</evidence>
<evidence type="ECO:0000256" key="7">
    <source>
        <dbReference type="ARBA" id="ARBA00022777"/>
    </source>
</evidence>
<keyword evidence="7 10" id="KW-0418">Kinase</keyword>
<dbReference type="Pfam" id="PF00672">
    <property type="entry name" value="HAMP"/>
    <property type="match status" value="1"/>
</dbReference>
<dbReference type="InterPro" id="IPR003660">
    <property type="entry name" value="HAMP_dom"/>
</dbReference>
<keyword evidence="4" id="KW-0597">Phosphoprotein</keyword>
<dbReference type="Pfam" id="PF00512">
    <property type="entry name" value="HisKA"/>
    <property type="match status" value="1"/>
</dbReference>
<comment type="caution">
    <text evidence="10">The sequence shown here is derived from an EMBL/GenBank/DDBJ whole genome shotgun (WGS) entry which is preliminary data.</text>
</comment>
<dbReference type="PROSITE" id="PS50109">
    <property type="entry name" value="HIS_KIN"/>
    <property type="match status" value="1"/>
</dbReference>
<protein>
    <recommendedName>
        <fullName evidence="3">histidine kinase</fullName>
        <ecNumber evidence="3">2.7.13.3</ecNumber>
    </recommendedName>
</protein>
<evidence type="ECO:0000256" key="6">
    <source>
        <dbReference type="ARBA" id="ARBA00022692"/>
    </source>
</evidence>
<dbReference type="EC" id="2.7.13.3" evidence="3"/>
<dbReference type="Proteomes" id="UP000326380">
    <property type="component" value="Unassembled WGS sequence"/>
</dbReference>
<dbReference type="Pfam" id="PF02518">
    <property type="entry name" value="HATPase_c"/>
    <property type="match status" value="1"/>
</dbReference>
<keyword evidence="11" id="KW-1185">Reference proteome</keyword>
<evidence type="ECO:0000313" key="10">
    <source>
        <dbReference type="EMBL" id="KAA9333139.1"/>
    </source>
</evidence>
<comment type="subcellular location">
    <subcellularLocation>
        <location evidence="2">Membrane</location>
    </subcellularLocation>
</comment>
<dbReference type="Gene3D" id="6.10.340.10">
    <property type="match status" value="1"/>
</dbReference>
<dbReference type="SMART" id="SM00304">
    <property type="entry name" value="HAMP"/>
    <property type="match status" value="1"/>
</dbReference>
<dbReference type="RefSeq" id="WP_151078559.1">
    <property type="nucleotide sequence ID" value="NZ_CP047647.1"/>
</dbReference>
<accession>A0A7L4ZZI1</accession>
<dbReference type="PANTHER" id="PTHR45436:SF5">
    <property type="entry name" value="SENSOR HISTIDINE KINASE TRCS"/>
    <property type="match status" value="1"/>
</dbReference>
<dbReference type="InterPro" id="IPR005467">
    <property type="entry name" value="His_kinase_dom"/>
</dbReference>
<dbReference type="AlphaFoldDB" id="A0A7L4ZZI1"/>
<dbReference type="Gene3D" id="3.30.565.10">
    <property type="entry name" value="Histidine kinase-like ATPase, C-terminal domain"/>
    <property type="match status" value="1"/>
</dbReference>
<dbReference type="InterPro" id="IPR003661">
    <property type="entry name" value="HisK_dim/P_dom"/>
</dbReference>
<gene>
    <name evidence="10" type="ORF">F0P96_09160</name>
</gene>
<dbReference type="InterPro" id="IPR050428">
    <property type="entry name" value="TCS_sensor_his_kinase"/>
</dbReference>
<dbReference type="EMBL" id="VTWU01000003">
    <property type="protein sequence ID" value="KAA9333139.1"/>
    <property type="molecule type" value="Genomic_DNA"/>
</dbReference>
<dbReference type="CDD" id="cd06225">
    <property type="entry name" value="HAMP"/>
    <property type="match status" value="1"/>
</dbReference>
<keyword evidence="9" id="KW-0902">Two-component regulatory system</keyword>
<keyword evidence="5" id="KW-0808">Transferase</keyword>
<comment type="catalytic activity">
    <reaction evidence="1">
        <text>ATP + protein L-histidine = ADP + protein N-phospho-L-histidine.</text>
        <dbReference type="EC" id="2.7.13.3"/>
    </reaction>
</comment>
<dbReference type="GO" id="GO:0005886">
    <property type="term" value="C:plasma membrane"/>
    <property type="evidence" value="ECO:0007669"/>
    <property type="project" value="TreeGrafter"/>
</dbReference>
<evidence type="ECO:0000256" key="9">
    <source>
        <dbReference type="ARBA" id="ARBA00023012"/>
    </source>
</evidence>
<evidence type="ECO:0000256" key="8">
    <source>
        <dbReference type="ARBA" id="ARBA00022989"/>
    </source>
</evidence>
<dbReference type="PANTHER" id="PTHR45436">
    <property type="entry name" value="SENSOR HISTIDINE KINASE YKOH"/>
    <property type="match status" value="1"/>
</dbReference>
<keyword evidence="8" id="KW-0472">Membrane</keyword>
<evidence type="ECO:0000256" key="4">
    <source>
        <dbReference type="ARBA" id="ARBA00022553"/>
    </source>
</evidence>
<evidence type="ECO:0000256" key="1">
    <source>
        <dbReference type="ARBA" id="ARBA00000085"/>
    </source>
</evidence>